<keyword evidence="3" id="KW-1185">Reference proteome</keyword>
<protein>
    <submittedName>
        <fullName evidence="2">Uncharacterized protein</fullName>
    </submittedName>
</protein>
<organism evidence="2 3">
    <name type="scientific">Diplogelasinospora grovesii</name>
    <dbReference type="NCBI Taxonomy" id="303347"/>
    <lineage>
        <taxon>Eukaryota</taxon>
        <taxon>Fungi</taxon>
        <taxon>Dikarya</taxon>
        <taxon>Ascomycota</taxon>
        <taxon>Pezizomycotina</taxon>
        <taxon>Sordariomycetes</taxon>
        <taxon>Sordariomycetidae</taxon>
        <taxon>Sordariales</taxon>
        <taxon>Diplogelasinosporaceae</taxon>
        <taxon>Diplogelasinospora</taxon>
    </lineage>
</organism>
<accession>A0AAN6S6B9</accession>
<feature type="compositionally biased region" description="Basic and acidic residues" evidence="1">
    <location>
        <begin position="22"/>
        <end position="35"/>
    </location>
</feature>
<proteinExistence type="predicted"/>
<feature type="region of interest" description="Disordered" evidence="1">
    <location>
        <begin position="183"/>
        <end position="238"/>
    </location>
</feature>
<sequence>MGKKRQRDDAEGAAEGTVQGRAKTESKRTHAENQERAYIAASRRSDRSIEARVQSANMASSIHKKRTGRGLRITAEIVAKEEMYEEEEDPVPSRFRASSTALMTGNAAFNYRANASITVHMAMASAAHEREQEVNAAFASAFGNPASLARRMGNPGCYPPLMGTPQGPNTVPVAAGQQAIHQHAGMPPQSPGYAGMYRRGTRPVSPGIPSHYQQPLSRPVNPASVNPASDPLYSPSPAPPPAYSPPAYSPLAYSPIVPVDPTLSTATLAPPPSSFTSELPSEVRRMAALSLNDPMTSAYLGGNPRDLANNTNAQHRCNKPLPSVERPPQDQLFTFSSLSTYDPSFTFEMGLGQQVQGGSRIGTPGGGPGGESWDAFLDQDLIQEWDNSQELDGSSQQWTCSPYIS</sequence>
<dbReference type="AlphaFoldDB" id="A0AAN6S6B9"/>
<feature type="region of interest" description="Disordered" evidence="1">
    <location>
        <begin position="1"/>
        <end position="49"/>
    </location>
</feature>
<comment type="caution">
    <text evidence="2">The sequence shown here is derived from an EMBL/GenBank/DDBJ whole genome shotgun (WGS) entry which is preliminary data.</text>
</comment>
<feature type="compositionally biased region" description="Basic and acidic residues" evidence="1">
    <location>
        <begin position="1"/>
        <end position="10"/>
    </location>
</feature>
<dbReference type="Proteomes" id="UP001303473">
    <property type="component" value="Unassembled WGS sequence"/>
</dbReference>
<evidence type="ECO:0000313" key="3">
    <source>
        <dbReference type="Proteomes" id="UP001303473"/>
    </source>
</evidence>
<gene>
    <name evidence="2" type="ORF">QBC46DRAFT_381011</name>
</gene>
<evidence type="ECO:0000256" key="1">
    <source>
        <dbReference type="SAM" id="MobiDB-lite"/>
    </source>
</evidence>
<dbReference type="EMBL" id="MU853777">
    <property type="protein sequence ID" value="KAK3942035.1"/>
    <property type="molecule type" value="Genomic_DNA"/>
</dbReference>
<name>A0AAN6S6B9_9PEZI</name>
<reference evidence="3" key="1">
    <citation type="journal article" date="2023" name="Mol. Phylogenet. Evol.">
        <title>Genome-scale phylogeny and comparative genomics of the fungal order Sordariales.</title>
        <authorList>
            <person name="Hensen N."/>
            <person name="Bonometti L."/>
            <person name="Westerberg I."/>
            <person name="Brannstrom I.O."/>
            <person name="Guillou S."/>
            <person name="Cros-Aarteil S."/>
            <person name="Calhoun S."/>
            <person name="Haridas S."/>
            <person name="Kuo A."/>
            <person name="Mondo S."/>
            <person name="Pangilinan J."/>
            <person name="Riley R."/>
            <person name="LaButti K."/>
            <person name="Andreopoulos B."/>
            <person name="Lipzen A."/>
            <person name="Chen C."/>
            <person name="Yan M."/>
            <person name="Daum C."/>
            <person name="Ng V."/>
            <person name="Clum A."/>
            <person name="Steindorff A."/>
            <person name="Ohm R.A."/>
            <person name="Martin F."/>
            <person name="Silar P."/>
            <person name="Natvig D.O."/>
            <person name="Lalanne C."/>
            <person name="Gautier V."/>
            <person name="Ament-Velasquez S.L."/>
            <person name="Kruys A."/>
            <person name="Hutchinson M.I."/>
            <person name="Powell A.J."/>
            <person name="Barry K."/>
            <person name="Miller A.N."/>
            <person name="Grigoriev I.V."/>
            <person name="Debuchy R."/>
            <person name="Gladieux P."/>
            <person name="Hiltunen Thoren M."/>
            <person name="Johannesson H."/>
        </authorList>
    </citation>
    <scope>NUCLEOTIDE SEQUENCE [LARGE SCALE GENOMIC DNA]</scope>
    <source>
        <strain evidence="3">CBS 340.73</strain>
    </source>
</reference>
<evidence type="ECO:0000313" key="2">
    <source>
        <dbReference type="EMBL" id="KAK3942035.1"/>
    </source>
</evidence>